<dbReference type="InterPro" id="IPR011199">
    <property type="entry name" value="Bacillithiol_biosynth_BshC"/>
</dbReference>
<organism evidence="5 6">
    <name type="scientific">Gramella jeungdoensis</name>
    <dbReference type="NCBI Taxonomy" id="708091"/>
    <lineage>
        <taxon>Bacteria</taxon>
        <taxon>Pseudomonadati</taxon>
        <taxon>Bacteroidota</taxon>
        <taxon>Flavobacteriia</taxon>
        <taxon>Flavobacteriales</taxon>
        <taxon>Flavobacteriaceae</taxon>
        <taxon>Christiangramia</taxon>
    </lineage>
</organism>
<dbReference type="Pfam" id="PF10079">
    <property type="entry name" value="Rossmann-like_BshC"/>
    <property type="match status" value="1"/>
</dbReference>
<name>A0A4Y8AV91_9FLAO</name>
<evidence type="ECO:0000313" key="6">
    <source>
        <dbReference type="Proteomes" id="UP000298517"/>
    </source>
</evidence>
<evidence type="ECO:0000256" key="2">
    <source>
        <dbReference type="HAMAP-Rule" id="MF_01867"/>
    </source>
</evidence>
<feature type="domain" description="Bacillithiol biosynthesis BshC N-terminal Rossmann-like" evidence="3">
    <location>
        <begin position="1"/>
        <end position="372"/>
    </location>
</feature>
<comment type="caution">
    <text evidence="5">The sequence shown here is derived from an EMBL/GenBank/DDBJ whole genome shotgun (WGS) entry which is preliminary data.</text>
</comment>
<keyword evidence="1 2" id="KW-0436">Ligase</keyword>
<dbReference type="AlphaFoldDB" id="A0A4Y8AV91"/>
<evidence type="ECO:0000256" key="1">
    <source>
        <dbReference type="ARBA" id="ARBA00022598"/>
    </source>
</evidence>
<dbReference type="HAMAP" id="MF_01867">
    <property type="entry name" value="BshC"/>
    <property type="match status" value="1"/>
</dbReference>
<gene>
    <name evidence="2 5" type="primary">bshC</name>
    <name evidence="5" type="ORF">E2488_00850</name>
</gene>
<dbReference type="RefSeq" id="WP_134246445.1">
    <property type="nucleotide sequence ID" value="NZ_SNQI01000001.1"/>
</dbReference>
<feature type="coiled-coil region" evidence="2">
    <location>
        <begin position="450"/>
        <end position="485"/>
    </location>
</feature>
<dbReference type="InterPro" id="IPR055399">
    <property type="entry name" value="CC_BshC"/>
</dbReference>
<proteinExistence type="inferred from homology"/>
<accession>A0A4Y8AV91</accession>
<dbReference type="EMBL" id="SNQI01000001">
    <property type="protein sequence ID" value="TEW76431.1"/>
    <property type="molecule type" value="Genomic_DNA"/>
</dbReference>
<keyword evidence="6" id="KW-1185">Reference proteome</keyword>
<reference evidence="5 6" key="1">
    <citation type="journal article" date="2011" name="J. Microbiol.">
        <title>Gramella jeungdoensis sp. nov., isolated from a solar saltern in Korea.</title>
        <authorList>
            <person name="Joung Y."/>
            <person name="Kim H."/>
            <person name="Jang T."/>
            <person name="Ahn T.S."/>
            <person name="Joh K."/>
        </authorList>
    </citation>
    <scope>NUCLEOTIDE SEQUENCE [LARGE SCALE GENOMIC DNA]</scope>
    <source>
        <strain evidence="5 6">KCTC 23123</strain>
    </source>
</reference>
<dbReference type="InterPro" id="IPR055398">
    <property type="entry name" value="Rossmann-like_BshC"/>
</dbReference>
<feature type="domain" description="Bacillithiol biosynthesis BshC C-terminal coiled-coil" evidence="4">
    <location>
        <begin position="374"/>
        <end position="529"/>
    </location>
</feature>
<evidence type="ECO:0000259" key="4">
    <source>
        <dbReference type="Pfam" id="PF24850"/>
    </source>
</evidence>
<keyword evidence="2" id="KW-0175">Coiled coil</keyword>
<evidence type="ECO:0000313" key="5">
    <source>
        <dbReference type="EMBL" id="TEW76431.1"/>
    </source>
</evidence>
<dbReference type="NCBIfam" id="TIGR03998">
    <property type="entry name" value="thiol_BshC"/>
    <property type="match status" value="1"/>
</dbReference>
<dbReference type="Pfam" id="PF24850">
    <property type="entry name" value="CC_BshC"/>
    <property type="match status" value="1"/>
</dbReference>
<dbReference type="PIRSF" id="PIRSF012535">
    <property type="entry name" value="UCP012535"/>
    <property type="match status" value="1"/>
</dbReference>
<dbReference type="Proteomes" id="UP000298517">
    <property type="component" value="Unassembled WGS sequence"/>
</dbReference>
<dbReference type="GO" id="GO:0016874">
    <property type="term" value="F:ligase activity"/>
    <property type="evidence" value="ECO:0007669"/>
    <property type="project" value="UniProtKB-UniRule"/>
</dbReference>
<dbReference type="EC" id="6.-.-.-" evidence="2"/>
<evidence type="ECO:0000259" key="3">
    <source>
        <dbReference type="Pfam" id="PF10079"/>
    </source>
</evidence>
<comment type="similarity">
    <text evidence="2">Belongs to the BshC family.</text>
</comment>
<dbReference type="OrthoDB" id="9765151at2"/>
<sequence>MKVHHIPFQETRYFSNLIGDYLDESSNLGQFYGNFPNMEGFKKQLELKRSSFGESSREILVKSLIRQYNSLNKSGLTEKNISSLTEESTFTITTGHQLNIFTGPLYFLYKIVSTINLTKQLAIQFPQYNFVPVYWMATEDHDFDEINYFNFKGKKVVWDRESSGAVGRLKTDGFDTIFKAFSEELGNSNNANSIKKIFESAYLKHTNLTDATRYLVNVLFGEYGLVIIDGDDAALKKEFGPIVKDELLNNTSYSEVSKTSKKLAENYSIQVNPREINLFYLKGNLRERIIYENNEYKINNTSIIFSKEEILNEVTNFPERFSPNVIMRPLYQEIILPNLCYIGGGGELAYWFQLKDYFSKLNTPFPILLLRNSVLLISEKQLVKLNKLKVTLQELFYKQEMLINKKVKEVSDIKIDFSEQRLFLQEQFLDLKELAKRTDKSFIGAVNAQEQKQLNGLDNLEKRLLKAQKRKLADIVTRIEFIQNQLFPNQSLEERTRNFSEIYLELGIDLIPMLLDALQPLKLEFTVVEY</sequence>
<protein>
    <recommendedName>
        <fullName evidence="2">Putative cysteine ligase BshC</fullName>
        <ecNumber evidence="2">6.-.-.-</ecNumber>
    </recommendedName>
</protein>